<accession>A0ABZ1C5Z5</accession>
<reference evidence="4 5" key="1">
    <citation type="submission" date="2023-12" db="EMBL/GenBank/DDBJ databases">
        <title>Description of an unclassified Opitutus bacterium of Verrucomicrobiota.</title>
        <authorList>
            <person name="Zhang D.-F."/>
        </authorList>
    </citation>
    <scope>NUCLEOTIDE SEQUENCE [LARGE SCALE GENOMIC DNA]</scope>
    <source>
        <strain evidence="4 5">WL0086</strain>
    </source>
</reference>
<keyword evidence="2" id="KW-0472">Membrane</keyword>
<keyword evidence="2" id="KW-0812">Transmembrane</keyword>
<dbReference type="EMBL" id="CP139781">
    <property type="protein sequence ID" value="WRQ86780.1"/>
    <property type="molecule type" value="Genomic_DNA"/>
</dbReference>
<feature type="transmembrane region" description="Helical" evidence="2">
    <location>
        <begin position="12"/>
        <end position="35"/>
    </location>
</feature>
<evidence type="ECO:0000256" key="1">
    <source>
        <dbReference type="SAM" id="MobiDB-lite"/>
    </source>
</evidence>
<dbReference type="Pfam" id="PF23981">
    <property type="entry name" value="DUF7305"/>
    <property type="match status" value="1"/>
</dbReference>
<dbReference type="Proteomes" id="UP000738431">
    <property type="component" value="Chromosome"/>
</dbReference>
<feature type="region of interest" description="Disordered" evidence="1">
    <location>
        <begin position="168"/>
        <end position="189"/>
    </location>
</feature>
<evidence type="ECO:0000313" key="4">
    <source>
        <dbReference type="EMBL" id="WRQ86780.1"/>
    </source>
</evidence>
<evidence type="ECO:0000259" key="3">
    <source>
        <dbReference type="Pfam" id="PF23981"/>
    </source>
</evidence>
<keyword evidence="2" id="KW-1133">Transmembrane helix</keyword>
<gene>
    <name evidence="4" type="ORF">K1X11_018360</name>
</gene>
<dbReference type="RefSeq" id="WP_221030616.1">
    <property type="nucleotide sequence ID" value="NZ_CP139781.1"/>
</dbReference>
<organism evidence="4 5">
    <name type="scientific">Actomonas aquatica</name>
    <dbReference type="NCBI Taxonomy" id="2866162"/>
    <lineage>
        <taxon>Bacteria</taxon>
        <taxon>Pseudomonadati</taxon>
        <taxon>Verrucomicrobiota</taxon>
        <taxon>Opitutia</taxon>
        <taxon>Opitutales</taxon>
        <taxon>Opitutaceae</taxon>
        <taxon>Actomonas</taxon>
    </lineage>
</organism>
<dbReference type="InterPro" id="IPR055729">
    <property type="entry name" value="DUF7305"/>
</dbReference>
<name>A0ABZ1C5Z5_9BACT</name>
<protein>
    <recommendedName>
        <fullName evidence="3">DUF7305 domain-containing protein</fullName>
    </recommendedName>
</protein>
<keyword evidence="5" id="KW-1185">Reference proteome</keyword>
<proteinExistence type="predicted"/>
<sequence>MRNAPTTAPNRGGALITALVFVAVIGISLASYLTVSQTAVHTAHRALYLTATVDLAETGLEHGMWSINAQEDGNPNAWTGWTINGSNATRTLSGFDYGAGVTGTVKVLVENYAASAPAVCARARITLANGATLEKWLRVTTASRGLFAFGLLARDTIVMSGGAWVDSWQSDPDNDPATPPVGWSPGVARDNGSLASASTALPSISIGSADLYGTTAVGSSLMAGLAMSWGGQVGPRGMPIAGPYNLAPGALTTNFTANFETVTVPSGATPRSPYVLPRSVAGPPYYLAAETIGSPGATTYLQLDSMSVAGAATLTIEGDVTLYLPPSGITTLNVAGSGRIRLAPDASLTIYTPGNITVSGAGITNPSAPANLQIWSNRNGSLGQTIRLAGSGALNAAIYAPDADLILPGHTDFAGAAVVNSATLSGSGSYHFDESLKNFGSGGSVAIDNYSELNTAASRSPYIARLSL</sequence>
<feature type="domain" description="DUF7305" evidence="3">
    <location>
        <begin position="304"/>
        <end position="439"/>
    </location>
</feature>
<evidence type="ECO:0000256" key="2">
    <source>
        <dbReference type="SAM" id="Phobius"/>
    </source>
</evidence>
<evidence type="ECO:0000313" key="5">
    <source>
        <dbReference type="Proteomes" id="UP000738431"/>
    </source>
</evidence>